<evidence type="ECO:0000313" key="1">
    <source>
        <dbReference type="EMBL" id="VAX01974.1"/>
    </source>
</evidence>
<sequence length="292" mass="33390">MQPYTIFRPDNQTNALIFNSPHSGTYLPEGFLKIISIDPEILHFSGDILVDQLISDVPLCGATGLINNFARTYVDTNRAADEIDSEMFHIPGQPPKYNNTDKVARGFGVFSRKSYNGLNIYPEKLPFSEINRRLDQVYYPVHKALNHLLEARLNKYNYYLLIDCHSMPSYQFIDPRFTSNMQADLVIGDCFNKSCSPELSRYMGAYFSNHGLNVTYNKPYSGGFNTRHYGQYDHKDANNQQAIQLEFKRSLYMDERSLKPNDGFLPLRDIITGLGEDLNKNISGLFSSEQGF</sequence>
<dbReference type="InterPro" id="IPR007709">
    <property type="entry name" value="N-FG_amidohydro"/>
</dbReference>
<gene>
    <name evidence="1" type="ORF">MNBD_ALPHA03-30</name>
</gene>
<evidence type="ECO:0008006" key="2">
    <source>
        <dbReference type="Google" id="ProtNLM"/>
    </source>
</evidence>
<dbReference type="EMBL" id="UOFW01000005">
    <property type="protein sequence ID" value="VAX01974.1"/>
    <property type="molecule type" value="Genomic_DNA"/>
</dbReference>
<dbReference type="Pfam" id="PF05013">
    <property type="entry name" value="FGase"/>
    <property type="match status" value="1"/>
</dbReference>
<dbReference type="AlphaFoldDB" id="A0A3B1AQ91"/>
<dbReference type="SUPFAM" id="SSF53187">
    <property type="entry name" value="Zn-dependent exopeptidases"/>
    <property type="match status" value="1"/>
</dbReference>
<dbReference type="Gene3D" id="3.40.630.40">
    <property type="entry name" value="Zn-dependent exopeptidases"/>
    <property type="match status" value="1"/>
</dbReference>
<protein>
    <recommendedName>
        <fullName evidence="2">N-formylglutamate deformylase</fullName>
    </recommendedName>
</protein>
<name>A0A3B1AQ91_9ZZZZ</name>
<organism evidence="1">
    <name type="scientific">hydrothermal vent metagenome</name>
    <dbReference type="NCBI Taxonomy" id="652676"/>
    <lineage>
        <taxon>unclassified sequences</taxon>
        <taxon>metagenomes</taxon>
        <taxon>ecological metagenomes</taxon>
    </lineage>
</organism>
<accession>A0A3B1AQ91</accession>
<reference evidence="1" key="1">
    <citation type="submission" date="2018-06" db="EMBL/GenBank/DDBJ databases">
        <authorList>
            <person name="Zhirakovskaya E."/>
        </authorList>
    </citation>
    <scope>NUCLEOTIDE SEQUENCE</scope>
</reference>
<proteinExistence type="predicted"/>